<protein>
    <submittedName>
        <fullName evidence="2">Uncharacterized protein</fullName>
    </submittedName>
</protein>
<dbReference type="STRING" id="223786.SAMN05216234_13026"/>
<accession>A0A1I5S2U5</accession>
<evidence type="ECO:0000256" key="1">
    <source>
        <dbReference type="SAM" id="MobiDB-lite"/>
    </source>
</evidence>
<keyword evidence="3" id="KW-1185">Reference proteome</keyword>
<proteinExistence type="predicted"/>
<sequence>MTKDDLTVERLEKELAKAEKKLDETEKLIEAVNKELEPWEEEYEMGGNCCEDFDDEEEK</sequence>
<gene>
    <name evidence="2" type="ORF">SAMN05216234_13026</name>
</gene>
<feature type="region of interest" description="Disordered" evidence="1">
    <location>
        <begin position="40"/>
        <end position="59"/>
    </location>
</feature>
<evidence type="ECO:0000313" key="2">
    <source>
        <dbReference type="EMBL" id="SFP65020.1"/>
    </source>
</evidence>
<name>A0A1I5S2U5_9BACT</name>
<organism evidence="2 3">
    <name type="scientific">Hydrogenimonas thermophila</name>
    <dbReference type="NCBI Taxonomy" id="223786"/>
    <lineage>
        <taxon>Bacteria</taxon>
        <taxon>Pseudomonadati</taxon>
        <taxon>Campylobacterota</taxon>
        <taxon>Epsilonproteobacteria</taxon>
        <taxon>Campylobacterales</taxon>
        <taxon>Hydrogenimonadaceae</taxon>
        <taxon>Hydrogenimonas</taxon>
    </lineage>
</organism>
<evidence type="ECO:0000313" key="3">
    <source>
        <dbReference type="Proteomes" id="UP000199227"/>
    </source>
</evidence>
<dbReference type="Proteomes" id="UP000199227">
    <property type="component" value="Unassembled WGS sequence"/>
</dbReference>
<dbReference type="EMBL" id="FOXB01000030">
    <property type="protein sequence ID" value="SFP65020.1"/>
    <property type="molecule type" value="Genomic_DNA"/>
</dbReference>
<reference evidence="2 3" key="1">
    <citation type="submission" date="2016-10" db="EMBL/GenBank/DDBJ databases">
        <authorList>
            <person name="de Groot N.N."/>
        </authorList>
    </citation>
    <scope>NUCLEOTIDE SEQUENCE [LARGE SCALE GENOMIC DNA]</scope>
    <source>
        <strain evidence="2 3">EP1-55-1</strain>
    </source>
</reference>
<dbReference type="AlphaFoldDB" id="A0A1I5S2U5"/>